<dbReference type="InterPro" id="IPR027417">
    <property type="entry name" value="P-loop_NTPase"/>
</dbReference>
<dbReference type="HOGENOM" id="CLU_000604_92_3_4"/>
<organism evidence="8 9">
    <name type="scientific">Polaromonas naphthalenivorans (strain CJ2)</name>
    <dbReference type="NCBI Taxonomy" id="365044"/>
    <lineage>
        <taxon>Bacteria</taxon>
        <taxon>Pseudomonadati</taxon>
        <taxon>Pseudomonadota</taxon>
        <taxon>Betaproteobacteria</taxon>
        <taxon>Burkholderiales</taxon>
        <taxon>Comamonadaceae</taxon>
        <taxon>Polaromonas</taxon>
    </lineage>
</organism>
<dbReference type="STRING" id="365044.Pnap_4051"/>
<dbReference type="InterPro" id="IPR050107">
    <property type="entry name" value="ABC_carbohydrate_import_ATPase"/>
</dbReference>
<keyword evidence="1" id="KW-0813">Transport</keyword>
<dbReference type="PROSITE" id="PS00211">
    <property type="entry name" value="ABC_TRANSPORTER_1"/>
    <property type="match status" value="1"/>
</dbReference>
<dbReference type="OrthoDB" id="9805029at2"/>
<keyword evidence="9" id="KW-1185">Reference proteome</keyword>
<dbReference type="InterPro" id="IPR017871">
    <property type="entry name" value="ABC_transporter-like_CS"/>
</dbReference>
<evidence type="ECO:0000256" key="3">
    <source>
        <dbReference type="ARBA" id="ARBA00022597"/>
    </source>
</evidence>
<dbReference type="GO" id="GO:0016887">
    <property type="term" value="F:ATP hydrolysis activity"/>
    <property type="evidence" value="ECO:0007669"/>
    <property type="project" value="InterPro"/>
</dbReference>
<evidence type="ECO:0000256" key="5">
    <source>
        <dbReference type="ARBA" id="ARBA00022741"/>
    </source>
</evidence>
<proteinExistence type="predicted"/>
<keyword evidence="6 8" id="KW-0067">ATP-binding</keyword>
<dbReference type="RefSeq" id="WP_011803404.1">
    <property type="nucleotide sequence ID" value="NC_008781.1"/>
</dbReference>
<dbReference type="SMART" id="SM00382">
    <property type="entry name" value="AAA"/>
    <property type="match status" value="2"/>
</dbReference>
<evidence type="ECO:0000313" key="9">
    <source>
        <dbReference type="Proteomes" id="UP000000644"/>
    </source>
</evidence>
<feature type="domain" description="ABC transporter" evidence="7">
    <location>
        <begin position="267"/>
        <end position="492"/>
    </location>
</feature>
<keyword evidence="2" id="KW-1003">Cell membrane</keyword>
<dbReference type="Pfam" id="PF00005">
    <property type="entry name" value="ABC_tran"/>
    <property type="match status" value="2"/>
</dbReference>
<sequence>MTCAAPFSPRRLERGPLAVSNVRQHFGAVQALAGIDFSVAPGEVVGLVGHNGAGKSTLMHILAGTLQRDSGTLSISGEAITGRYDPCAASARGIRCVFQELSLCQNLDLVENTRVAHPGLRGFGWRKRAAQLIREQLDAVFPGHGMALDAVVGELPIGQRQMAEIARAYTVTSEPLRFVILDEPTSSLGHHAARQALDFVAASARRGVAAILISHRLDDILRICGRVVVMVDGRIVANRPTEGLSRDGIVALMGQLQAEPRGRPEAIRAQPAAAPVFQLSGADSRDHPIEVRQGEIVGLAGLDGHGQRECLRRLHAASMKRRRAGPPVAYVAGDRQAEGLFPLWSITKNLSIGCLRALRKNALISAAAEASLAREWVATMGLKTAGIDLPVLSLSGGNQQKLLFARALASKAGLVFLDDSLRGVDVGTKHSVYRHIRQEADKGRAFVWYTSEVGELTNCDRVYVFREQRVVAVLSGSAITEARIIDLSFRGAADA</sequence>
<dbReference type="PROSITE" id="PS50893">
    <property type="entry name" value="ABC_TRANSPORTER_2"/>
    <property type="match status" value="2"/>
</dbReference>
<keyword evidence="3" id="KW-0762">Sugar transport</keyword>
<dbReference type="eggNOG" id="COG1129">
    <property type="taxonomic scope" value="Bacteria"/>
</dbReference>
<dbReference type="EMBL" id="CP000529">
    <property type="protein sequence ID" value="ABM39342.1"/>
    <property type="molecule type" value="Genomic_DNA"/>
</dbReference>
<dbReference type="GO" id="GO:0005524">
    <property type="term" value="F:ATP binding"/>
    <property type="evidence" value="ECO:0007669"/>
    <property type="project" value="UniProtKB-KW"/>
</dbReference>
<dbReference type="AlphaFoldDB" id="A1VUL4"/>
<evidence type="ECO:0000259" key="7">
    <source>
        <dbReference type="PROSITE" id="PS50893"/>
    </source>
</evidence>
<dbReference type="PANTHER" id="PTHR43790:SF9">
    <property type="entry name" value="GALACTOFURANOSE TRANSPORTER ATP-BINDING PROTEIN YTFR"/>
    <property type="match status" value="1"/>
</dbReference>
<evidence type="ECO:0000256" key="4">
    <source>
        <dbReference type="ARBA" id="ARBA00022737"/>
    </source>
</evidence>
<keyword evidence="4" id="KW-0677">Repeat</keyword>
<accession>A1VUL4</accession>
<dbReference type="KEGG" id="pna:Pnap_4051"/>
<evidence type="ECO:0000256" key="2">
    <source>
        <dbReference type="ARBA" id="ARBA00022475"/>
    </source>
</evidence>
<keyword evidence="5" id="KW-0547">Nucleotide-binding</keyword>
<protein>
    <submittedName>
        <fullName evidence="8">Monosaccharide ABC transporter ATP-binding protein, CUT2 family</fullName>
    </submittedName>
</protein>
<evidence type="ECO:0000256" key="1">
    <source>
        <dbReference type="ARBA" id="ARBA00022448"/>
    </source>
</evidence>
<dbReference type="SUPFAM" id="SSF52540">
    <property type="entry name" value="P-loop containing nucleoside triphosphate hydrolases"/>
    <property type="match status" value="2"/>
</dbReference>
<dbReference type="Gene3D" id="3.40.50.300">
    <property type="entry name" value="P-loop containing nucleotide triphosphate hydrolases"/>
    <property type="match status" value="2"/>
</dbReference>
<dbReference type="InterPro" id="IPR003439">
    <property type="entry name" value="ABC_transporter-like_ATP-bd"/>
</dbReference>
<dbReference type="PANTHER" id="PTHR43790">
    <property type="entry name" value="CARBOHYDRATE TRANSPORT ATP-BINDING PROTEIN MG119-RELATED"/>
    <property type="match status" value="1"/>
</dbReference>
<name>A1VUL4_POLNA</name>
<dbReference type="Proteomes" id="UP000000644">
    <property type="component" value="Chromosome"/>
</dbReference>
<evidence type="ECO:0000256" key="6">
    <source>
        <dbReference type="ARBA" id="ARBA00022840"/>
    </source>
</evidence>
<gene>
    <name evidence="8" type="ordered locus">Pnap_4051</name>
</gene>
<dbReference type="InterPro" id="IPR003593">
    <property type="entry name" value="AAA+_ATPase"/>
</dbReference>
<feature type="domain" description="ABC transporter" evidence="7">
    <location>
        <begin position="17"/>
        <end position="257"/>
    </location>
</feature>
<reference evidence="9" key="1">
    <citation type="journal article" date="2009" name="Environ. Microbiol.">
        <title>The genome of Polaromonas naphthalenivorans strain CJ2, isolated from coal tar-contaminated sediment, reveals physiological and metabolic versatility and evolution through extensive horizontal gene transfer.</title>
        <authorList>
            <person name="Yagi J.M."/>
            <person name="Sims D."/>
            <person name="Brettin T."/>
            <person name="Bruce D."/>
            <person name="Madsen E.L."/>
        </authorList>
    </citation>
    <scope>NUCLEOTIDE SEQUENCE [LARGE SCALE GENOMIC DNA]</scope>
    <source>
        <strain evidence="9">CJ2</strain>
    </source>
</reference>
<dbReference type="CDD" id="cd03216">
    <property type="entry name" value="ABC_Carb_Monos_I"/>
    <property type="match status" value="1"/>
</dbReference>
<evidence type="ECO:0000313" key="8">
    <source>
        <dbReference type="EMBL" id="ABM39342.1"/>
    </source>
</evidence>
<keyword evidence="2" id="KW-0472">Membrane</keyword>